<accession>A0A9W8YP60</accession>
<dbReference type="AlphaFoldDB" id="A0A9W8YP60"/>
<dbReference type="PANTHER" id="PTHR14218">
    <property type="entry name" value="PROTEASE S8 TRIPEPTIDYL PEPTIDASE I CLN2"/>
    <property type="match status" value="1"/>
</dbReference>
<dbReference type="PROSITE" id="PS51695">
    <property type="entry name" value="SEDOLISIN"/>
    <property type="match status" value="1"/>
</dbReference>
<sequence>MSIRARLLPLLLLTLFGLPSSCLAAAVAQKRSVVHERRNLQQKSPWSKHERVPRDEIIEMRIGLRQPSNDHAHNVLMEISDPSSPKYGQHWSPEEVFEAFAPSEDTVQAAIAWVTSTLGIDREKVTLGPSRGWLSFQPSIGEAEALLSTEYWFYEHESLESMAAGVDQYSVPEDLSGHIDFVFPGVVLGEMTPDLSRKRKKRASSDRRQVSGNTTCASLVTPACIKALYGLPTADKANANNSLGIYESISWYQYQDLDLFFSNYAPDIPQGTRPQNLSIDQAAWFYDDPNDPYTTYASEADLDIQVAWPMIYPQNITIFQVDDVYYNLYSASTLGLFNTFLDALDGTYCNSSAYGETGDNPQYDPVYPNNNKVTAVGGGTYDPGTYKLPEMCGVYSPTNVISVSYSRAETSFTEAYQRRQCDEFLKFGLMGVSVLFDSGDSGTIASAACHASDFGPFTVQFPSNCPYVTSVGATQLLDDGSERAVQGDGWASGGGFSSFFAAPSYQQDAIGAYFADHNPTNLTALFNASGRGVPDLSAVGLNIAVAVDGELTTEAGTSASTPLFAAMLNLVNEERLALGKSTVGFVNPVLYANSSRIFRDVQVGNNDMCDGIVEGFAAVPGWDPVTGLGTPQWEGLKEVFLALP</sequence>
<dbReference type="InterPro" id="IPR030400">
    <property type="entry name" value="Sedolisin_dom"/>
</dbReference>
<evidence type="ECO:0000256" key="1">
    <source>
        <dbReference type="ARBA" id="ARBA00004239"/>
    </source>
</evidence>
<dbReference type="EMBL" id="JAPEVB010000004">
    <property type="protein sequence ID" value="KAJ4389472.1"/>
    <property type="molecule type" value="Genomic_DNA"/>
</dbReference>
<dbReference type="GO" id="GO:0005576">
    <property type="term" value="C:extracellular region"/>
    <property type="evidence" value="ECO:0007669"/>
    <property type="project" value="UniProtKB-SubCell"/>
</dbReference>
<protein>
    <recommendedName>
        <fullName evidence="10">Peptidase S53 domain-containing protein</fullName>
    </recommendedName>
</protein>
<dbReference type="InterPro" id="IPR015366">
    <property type="entry name" value="S53_propep"/>
</dbReference>
<keyword evidence="6 8" id="KW-0106">Calcium</keyword>
<feature type="binding site" evidence="8">
    <location>
        <position position="623"/>
    </location>
    <ligand>
        <name>Ca(2+)</name>
        <dbReference type="ChEBI" id="CHEBI:29108"/>
    </ligand>
</feature>
<dbReference type="InterPro" id="IPR036852">
    <property type="entry name" value="Peptidase_S8/S53_dom_sf"/>
</dbReference>
<dbReference type="SUPFAM" id="SSF54897">
    <property type="entry name" value="Protease propeptides/inhibitors"/>
    <property type="match status" value="1"/>
</dbReference>
<dbReference type="GO" id="GO:0046872">
    <property type="term" value="F:metal ion binding"/>
    <property type="evidence" value="ECO:0007669"/>
    <property type="project" value="UniProtKB-UniRule"/>
</dbReference>
<keyword evidence="7" id="KW-0865">Zymogen</keyword>
<evidence type="ECO:0000256" key="9">
    <source>
        <dbReference type="SAM" id="SignalP"/>
    </source>
</evidence>
<keyword evidence="4 8" id="KW-0378">Hydrolase</keyword>
<dbReference type="GO" id="GO:0006508">
    <property type="term" value="P:proteolysis"/>
    <property type="evidence" value="ECO:0007669"/>
    <property type="project" value="UniProtKB-KW"/>
</dbReference>
<feature type="domain" description="Peptidase S53" evidence="10">
    <location>
        <begin position="219"/>
        <end position="643"/>
    </location>
</feature>
<feature type="binding site" evidence="8">
    <location>
        <position position="601"/>
    </location>
    <ligand>
        <name>Ca(2+)</name>
        <dbReference type="ChEBI" id="CHEBI:29108"/>
    </ligand>
</feature>
<evidence type="ECO:0000256" key="4">
    <source>
        <dbReference type="ARBA" id="ARBA00022801"/>
    </source>
</evidence>
<reference evidence="11" key="1">
    <citation type="submission" date="2022-10" db="EMBL/GenBank/DDBJ databases">
        <title>Tapping the CABI collections for fungal endophytes: first genome assemblies for Collariella, Neodidymelliopsis, Ascochyta clinopodiicola, Didymella pomorum, Didymosphaeria variabile, Neocosmospora piperis and Neocucurbitaria cava.</title>
        <authorList>
            <person name="Hill R."/>
        </authorList>
    </citation>
    <scope>NUCLEOTIDE SEQUENCE</scope>
    <source>
        <strain evidence="11">IMI 355082</strain>
    </source>
</reference>
<dbReference type="CDD" id="cd11377">
    <property type="entry name" value="Pro-peptidase_S53"/>
    <property type="match status" value="1"/>
</dbReference>
<name>A0A9W8YP60_9PEZI</name>
<keyword evidence="9" id="KW-0732">Signal</keyword>
<dbReference type="InterPro" id="IPR050819">
    <property type="entry name" value="Tripeptidyl-peptidase_I"/>
</dbReference>
<dbReference type="PANTHER" id="PTHR14218:SF19">
    <property type="entry name" value="SERINE PROTEASE AORO, PUTATIVE (AFU_ORTHOLOGUE AFUA_6G10250)-RELATED"/>
    <property type="match status" value="1"/>
</dbReference>
<gene>
    <name evidence="11" type="ORF">N0V93_006941</name>
</gene>
<dbReference type="SUPFAM" id="SSF52743">
    <property type="entry name" value="Subtilisin-like"/>
    <property type="match status" value="1"/>
</dbReference>
<feature type="signal peptide" evidence="9">
    <location>
        <begin position="1"/>
        <end position="24"/>
    </location>
</feature>
<keyword evidence="2 8" id="KW-0645">Protease</keyword>
<feature type="active site" description="Charge relay system" evidence="8">
    <location>
        <position position="303"/>
    </location>
</feature>
<feature type="binding site" evidence="8">
    <location>
        <position position="600"/>
    </location>
    <ligand>
        <name>Ca(2+)</name>
        <dbReference type="ChEBI" id="CHEBI:29108"/>
    </ligand>
</feature>
<feature type="active site" description="Charge relay system" evidence="8">
    <location>
        <position position="299"/>
    </location>
</feature>
<dbReference type="Gene3D" id="3.40.50.200">
    <property type="entry name" value="Peptidase S8/S53 domain"/>
    <property type="match status" value="1"/>
</dbReference>
<comment type="subcellular location">
    <subcellularLocation>
        <location evidence="1">Secreted</location>
        <location evidence="1">Extracellular space</location>
    </subcellularLocation>
</comment>
<dbReference type="GO" id="GO:0004252">
    <property type="term" value="F:serine-type endopeptidase activity"/>
    <property type="evidence" value="ECO:0007669"/>
    <property type="project" value="UniProtKB-UniRule"/>
</dbReference>
<evidence type="ECO:0000256" key="3">
    <source>
        <dbReference type="ARBA" id="ARBA00022723"/>
    </source>
</evidence>
<comment type="caution">
    <text evidence="11">The sequence shown here is derived from an EMBL/GenBank/DDBJ whole genome shotgun (WGS) entry which is preliminary data.</text>
</comment>
<keyword evidence="3 8" id="KW-0479">Metal-binding</keyword>
<evidence type="ECO:0000256" key="8">
    <source>
        <dbReference type="PROSITE-ProRule" id="PRU01032"/>
    </source>
</evidence>
<organism evidence="11 12">
    <name type="scientific">Gnomoniopsis smithogilvyi</name>
    <dbReference type="NCBI Taxonomy" id="1191159"/>
    <lineage>
        <taxon>Eukaryota</taxon>
        <taxon>Fungi</taxon>
        <taxon>Dikarya</taxon>
        <taxon>Ascomycota</taxon>
        <taxon>Pezizomycotina</taxon>
        <taxon>Sordariomycetes</taxon>
        <taxon>Sordariomycetidae</taxon>
        <taxon>Diaporthales</taxon>
        <taxon>Gnomoniaceae</taxon>
        <taxon>Gnomoniopsis</taxon>
    </lineage>
</organism>
<dbReference type="CDD" id="cd04056">
    <property type="entry name" value="Peptidases_S53"/>
    <property type="match status" value="1"/>
</dbReference>
<dbReference type="Pfam" id="PF09286">
    <property type="entry name" value="Pro-kuma_activ"/>
    <property type="match status" value="1"/>
</dbReference>
<evidence type="ECO:0000256" key="5">
    <source>
        <dbReference type="ARBA" id="ARBA00022825"/>
    </source>
</evidence>
<comment type="cofactor">
    <cofactor evidence="8">
        <name>Ca(2+)</name>
        <dbReference type="ChEBI" id="CHEBI:29108"/>
    </cofactor>
    <text evidence="8">Binds 1 Ca(2+) ion per subunit.</text>
</comment>
<evidence type="ECO:0000256" key="2">
    <source>
        <dbReference type="ARBA" id="ARBA00022670"/>
    </source>
</evidence>
<dbReference type="Proteomes" id="UP001140453">
    <property type="component" value="Unassembled WGS sequence"/>
</dbReference>
<evidence type="ECO:0000256" key="6">
    <source>
        <dbReference type="ARBA" id="ARBA00022837"/>
    </source>
</evidence>
<keyword evidence="5 8" id="KW-0720">Serine protease</keyword>
<evidence type="ECO:0000313" key="11">
    <source>
        <dbReference type="EMBL" id="KAJ4389472.1"/>
    </source>
</evidence>
<dbReference type="OrthoDB" id="409122at2759"/>
<feature type="binding site" evidence="8">
    <location>
        <position position="621"/>
    </location>
    <ligand>
        <name>Ca(2+)</name>
        <dbReference type="ChEBI" id="CHEBI:29108"/>
    </ligand>
</feature>
<evidence type="ECO:0000256" key="7">
    <source>
        <dbReference type="ARBA" id="ARBA00023145"/>
    </source>
</evidence>
<keyword evidence="12" id="KW-1185">Reference proteome</keyword>
<dbReference type="GO" id="GO:0008240">
    <property type="term" value="F:tripeptidyl-peptidase activity"/>
    <property type="evidence" value="ECO:0007669"/>
    <property type="project" value="UniProtKB-EC"/>
</dbReference>
<dbReference type="SMART" id="SM00944">
    <property type="entry name" value="Pro-kuma_activ"/>
    <property type="match status" value="1"/>
</dbReference>
<feature type="chain" id="PRO_5040999919" description="Peptidase S53 domain-containing protein" evidence="9">
    <location>
        <begin position="25"/>
        <end position="644"/>
    </location>
</feature>
<proteinExistence type="predicted"/>
<evidence type="ECO:0000313" key="12">
    <source>
        <dbReference type="Proteomes" id="UP001140453"/>
    </source>
</evidence>
<evidence type="ECO:0000259" key="10">
    <source>
        <dbReference type="PROSITE" id="PS51695"/>
    </source>
</evidence>
<feature type="active site" description="Charge relay system" evidence="8">
    <location>
        <position position="558"/>
    </location>
</feature>